<name>A0A453F5U5_AEGTS</name>
<dbReference type="EnsemblPlants" id="AET3Gv20581200.2">
    <property type="protein sequence ID" value="AET3Gv20581200.2"/>
    <property type="gene ID" value="AET3Gv20581200"/>
</dbReference>
<dbReference type="AlphaFoldDB" id="A0A453F5U5"/>
<organism evidence="1 2">
    <name type="scientific">Aegilops tauschii subsp. strangulata</name>
    <name type="common">Goatgrass</name>
    <dbReference type="NCBI Taxonomy" id="200361"/>
    <lineage>
        <taxon>Eukaryota</taxon>
        <taxon>Viridiplantae</taxon>
        <taxon>Streptophyta</taxon>
        <taxon>Embryophyta</taxon>
        <taxon>Tracheophyta</taxon>
        <taxon>Spermatophyta</taxon>
        <taxon>Magnoliopsida</taxon>
        <taxon>Liliopsida</taxon>
        <taxon>Poales</taxon>
        <taxon>Poaceae</taxon>
        <taxon>BOP clade</taxon>
        <taxon>Pooideae</taxon>
        <taxon>Triticodae</taxon>
        <taxon>Triticeae</taxon>
        <taxon>Triticinae</taxon>
        <taxon>Aegilops</taxon>
    </lineage>
</organism>
<sequence>AQSAFLSSKGIHDSFLYVQNTVRSLHMKKTPALLLKLDIARAFDNVSWEYLLDLLQALGFSARWRDWITWLLSTSSSSFILNGQQGPAI</sequence>
<dbReference type="Proteomes" id="UP000015105">
    <property type="component" value="Chromosome 3D"/>
</dbReference>
<dbReference type="Gramene" id="AET3Gv20581200.2">
    <property type="protein sequence ID" value="AET3Gv20581200.2"/>
    <property type="gene ID" value="AET3Gv20581200"/>
</dbReference>
<evidence type="ECO:0000313" key="2">
    <source>
        <dbReference type="Proteomes" id="UP000015105"/>
    </source>
</evidence>
<reference evidence="1" key="3">
    <citation type="journal article" date="2017" name="Nature">
        <title>Genome sequence of the progenitor of the wheat D genome Aegilops tauschii.</title>
        <authorList>
            <person name="Luo M.C."/>
            <person name="Gu Y.Q."/>
            <person name="Puiu D."/>
            <person name="Wang H."/>
            <person name="Twardziok S.O."/>
            <person name="Deal K.R."/>
            <person name="Huo N."/>
            <person name="Zhu T."/>
            <person name="Wang L."/>
            <person name="Wang Y."/>
            <person name="McGuire P.E."/>
            <person name="Liu S."/>
            <person name="Long H."/>
            <person name="Ramasamy R.K."/>
            <person name="Rodriguez J.C."/>
            <person name="Van S.L."/>
            <person name="Yuan L."/>
            <person name="Wang Z."/>
            <person name="Xia Z."/>
            <person name="Xiao L."/>
            <person name="Anderson O.D."/>
            <person name="Ouyang S."/>
            <person name="Liang Y."/>
            <person name="Zimin A.V."/>
            <person name="Pertea G."/>
            <person name="Qi P."/>
            <person name="Bennetzen J.L."/>
            <person name="Dai X."/>
            <person name="Dawson M.W."/>
            <person name="Muller H.G."/>
            <person name="Kugler K."/>
            <person name="Rivarola-Duarte L."/>
            <person name="Spannagl M."/>
            <person name="Mayer K.F.X."/>
            <person name="Lu F.H."/>
            <person name="Bevan M.W."/>
            <person name="Leroy P."/>
            <person name="Li P."/>
            <person name="You F.M."/>
            <person name="Sun Q."/>
            <person name="Liu Z."/>
            <person name="Lyons E."/>
            <person name="Wicker T."/>
            <person name="Salzberg S.L."/>
            <person name="Devos K.M."/>
            <person name="Dvorak J."/>
        </authorList>
    </citation>
    <scope>NUCLEOTIDE SEQUENCE [LARGE SCALE GENOMIC DNA]</scope>
    <source>
        <strain evidence="1">cv. AL8/78</strain>
    </source>
</reference>
<protein>
    <submittedName>
        <fullName evidence="1">Uncharacterized protein</fullName>
    </submittedName>
</protein>
<reference evidence="2" key="1">
    <citation type="journal article" date="2014" name="Science">
        <title>Ancient hybridizations among the ancestral genomes of bread wheat.</title>
        <authorList>
            <consortium name="International Wheat Genome Sequencing Consortium,"/>
            <person name="Marcussen T."/>
            <person name="Sandve S.R."/>
            <person name="Heier L."/>
            <person name="Spannagl M."/>
            <person name="Pfeifer M."/>
            <person name="Jakobsen K.S."/>
            <person name="Wulff B.B."/>
            <person name="Steuernagel B."/>
            <person name="Mayer K.F."/>
            <person name="Olsen O.A."/>
        </authorList>
    </citation>
    <scope>NUCLEOTIDE SEQUENCE [LARGE SCALE GENOMIC DNA]</scope>
    <source>
        <strain evidence="2">cv. AL8/78</strain>
    </source>
</reference>
<accession>A0A453F5U5</accession>
<reference evidence="1" key="5">
    <citation type="journal article" date="2021" name="G3 (Bethesda)">
        <title>Aegilops tauschii genome assembly Aet v5.0 features greater sequence contiguity and improved annotation.</title>
        <authorList>
            <person name="Wang L."/>
            <person name="Zhu T."/>
            <person name="Rodriguez J.C."/>
            <person name="Deal K.R."/>
            <person name="Dubcovsky J."/>
            <person name="McGuire P.E."/>
            <person name="Lux T."/>
            <person name="Spannagl M."/>
            <person name="Mayer K.F.X."/>
            <person name="Baldrich P."/>
            <person name="Meyers B.C."/>
            <person name="Huo N."/>
            <person name="Gu Y.Q."/>
            <person name="Zhou H."/>
            <person name="Devos K.M."/>
            <person name="Bennetzen J.L."/>
            <person name="Unver T."/>
            <person name="Budak H."/>
            <person name="Gulick P.J."/>
            <person name="Galiba G."/>
            <person name="Kalapos B."/>
            <person name="Nelson D.R."/>
            <person name="Li P."/>
            <person name="You F.M."/>
            <person name="Luo M.C."/>
            <person name="Dvorak J."/>
        </authorList>
    </citation>
    <scope>NUCLEOTIDE SEQUENCE [LARGE SCALE GENOMIC DNA]</scope>
    <source>
        <strain evidence="1">cv. AL8/78</strain>
    </source>
</reference>
<reference evidence="1" key="4">
    <citation type="submission" date="2019-03" db="UniProtKB">
        <authorList>
            <consortium name="EnsemblPlants"/>
        </authorList>
    </citation>
    <scope>IDENTIFICATION</scope>
</reference>
<proteinExistence type="predicted"/>
<evidence type="ECO:0000313" key="1">
    <source>
        <dbReference type="EnsemblPlants" id="AET3Gv20581200.2"/>
    </source>
</evidence>
<reference evidence="2" key="2">
    <citation type="journal article" date="2017" name="Nat. Plants">
        <title>The Aegilops tauschii genome reveals multiple impacts of transposons.</title>
        <authorList>
            <person name="Zhao G."/>
            <person name="Zou C."/>
            <person name="Li K."/>
            <person name="Wang K."/>
            <person name="Li T."/>
            <person name="Gao L."/>
            <person name="Zhang X."/>
            <person name="Wang H."/>
            <person name="Yang Z."/>
            <person name="Liu X."/>
            <person name="Jiang W."/>
            <person name="Mao L."/>
            <person name="Kong X."/>
            <person name="Jiao Y."/>
            <person name="Jia J."/>
        </authorList>
    </citation>
    <scope>NUCLEOTIDE SEQUENCE [LARGE SCALE GENOMIC DNA]</scope>
    <source>
        <strain evidence="2">cv. AL8/78</strain>
    </source>
</reference>
<keyword evidence="2" id="KW-1185">Reference proteome</keyword>